<evidence type="ECO:0000256" key="9">
    <source>
        <dbReference type="ARBA" id="ARBA00044975"/>
    </source>
</evidence>
<dbReference type="Gene3D" id="1.10.150.20">
    <property type="entry name" value="5' to 3' exonuclease, C-terminal subdomain"/>
    <property type="match status" value="1"/>
</dbReference>
<evidence type="ECO:0000256" key="4">
    <source>
        <dbReference type="ARBA" id="ARBA00022763"/>
    </source>
</evidence>
<name>A0A0L0S403_ALLM3</name>
<dbReference type="Pfam" id="PF11799">
    <property type="entry name" value="IMS_C"/>
    <property type="match status" value="1"/>
</dbReference>
<dbReference type="GO" id="GO:0008270">
    <property type="term" value="F:zinc ion binding"/>
    <property type="evidence" value="ECO:0007669"/>
    <property type="project" value="UniProtKB-KW"/>
</dbReference>
<dbReference type="AlphaFoldDB" id="A0A0L0S403"/>
<gene>
    <name evidence="12" type="ORF">AMAG_03014</name>
</gene>
<keyword evidence="5" id="KW-0863">Zinc-finger</keyword>
<keyword evidence="8" id="KW-0539">Nucleus</keyword>
<proteinExistence type="predicted"/>
<dbReference type="OMA" id="AWPCSNL"/>
<dbReference type="GO" id="GO:0042276">
    <property type="term" value="P:error-prone translesion synthesis"/>
    <property type="evidence" value="ECO:0007669"/>
    <property type="project" value="TreeGrafter"/>
</dbReference>
<evidence type="ECO:0000313" key="13">
    <source>
        <dbReference type="Proteomes" id="UP000054350"/>
    </source>
</evidence>
<dbReference type="GO" id="GO:0003684">
    <property type="term" value="F:damaged DNA binding"/>
    <property type="evidence" value="ECO:0007669"/>
    <property type="project" value="InterPro"/>
</dbReference>
<dbReference type="Proteomes" id="UP000054350">
    <property type="component" value="Unassembled WGS sequence"/>
</dbReference>
<dbReference type="GO" id="GO:0007064">
    <property type="term" value="P:mitotic sister chromatid cohesion"/>
    <property type="evidence" value="ECO:0007669"/>
    <property type="project" value="UniProtKB-ARBA"/>
</dbReference>
<evidence type="ECO:0000313" key="12">
    <source>
        <dbReference type="EMBL" id="KNE57282.1"/>
    </source>
</evidence>
<dbReference type="Pfam" id="PF00817">
    <property type="entry name" value="IMS"/>
    <property type="match status" value="1"/>
</dbReference>
<organism evidence="12 13">
    <name type="scientific">Allomyces macrogynus (strain ATCC 38327)</name>
    <name type="common">Allomyces javanicus var. macrogynus</name>
    <dbReference type="NCBI Taxonomy" id="578462"/>
    <lineage>
        <taxon>Eukaryota</taxon>
        <taxon>Fungi</taxon>
        <taxon>Fungi incertae sedis</taxon>
        <taxon>Blastocladiomycota</taxon>
        <taxon>Blastocladiomycetes</taxon>
        <taxon>Blastocladiales</taxon>
        <taxon>Blastocladiaceae</taxon>
        <taxon>Allomyces</taxon>
    </lineage>
</organism>
<evidence type="ECO:0000259" key="11">
    <source>
        <dbReference type="PROSITE" id="PS50173"/>
    </source>
</evidence>
<dbReference type="PROSITE" id="PS50173">
    <property type="entry name" value="UMUC"/>
    <property type="match status" value="1"/>
</dbReference>
<dbReference type="FunFam" id="1.10.150.20:FF:000014">
    <property type="entry name" value="Polymerase (DNA directed), eta"/>
    <property type="match status" value="1"/>
</dbReference>
<feature type="domain" description="UmuC" evidence="11">
    <location>
        <begin position="21"/>
        <end position="262"/>
    </location>
</feature>
<evidence type="ECO:0000256" key="8">
    <source>
        <dbReference type="ARBA" id="ARBA00023242"/>
    </source>
</evidence>
<dbReference type="Gene3D" id="3.40.1170.60">
    <property type="match status" value="1"/>
</dbReference>
<dbReference type="GO" id="GO:0035861">
    <property type="term" value="C:site of double-strand break"/>
    <property type="evidence" value="ECO:0007669"/>
    <property type="project" value="TreeGrafter"/>
</dbReference>
<dbReference type="VEuPathDB" id="FungiDB:AMAG_03014"/>
<reference evidence="13" key="2">
    <citation type="submission" date="2009-11" db="EMBL/GenBank/DDBJ databases">
        <title>The Genome Sequence of Allomyces macrogynus strain ATCC 38327.</title>
        <authorList>
            <consortium name="The Broad Institute Genome Sequencing Platform"/>
            <person name="Russ C."/>
            <person name="Cuomo C."/>
            <person name="Shea T."/>
            <person name="Young S.K."/>
            <person name="Zeng Q."/>
            <person name="Koehrsen M."/>
            <person name="Haas B."/>
            <person name="Borodovsky M."/>
            <person name="Guigo R."/>
            <person name="Alvarado L."/>
            <person name="Berlin A."/>
            <person name="Borenstein D."/>
            <person name="Chen Z."/>
            <person name="Engels R."/>
            <person name="Freedman E."/>
            <person name="Gellesch M."/>
            <person name="Goldberg J."/>
            <person name="Griggs A."/>
            <person name="Gujja S."/>
            <person name="Heiman D."/>
            <person name="Hepburn T."/>
            <person name="Howarth C."/>
            <person name="Jen D."/>
            <person name="Larson L."/>
            <person name="Lewis B."/>
            <person name="Mehta T."/>
            <person name="Park D."/>
            <person name="Pearson M."/>
            <person name="Roberts A."/>
            <person name="Saif S."/>
            <person name="Shenoy N."/>
            <person name="Sisk P."/>
            <person name="Stolte C."/>
            <person name="Sykes S."/>
            <person name="Walk T."/>
            <person name="White J."/>
            <person name="Yandava C."/>
            <person name="Burger G."/>
            <person name="Gray M.W."/>
            <person name="Holland P.W.H."/>
            <person name="King N."/>
            <person name="Lang F.B.F."/>
            <person name="Roger A.J."/>
            <person name="Ruiz-Trillo I."/>
            <person name="Lander E."/>
            <person name="Nusbaum C."/>
        </authorList>
    </citation>
    <scope>NUCLEOTIDE SEQUENCE [LARGE SCALE GENOMIC DNA]</scope>
    <source>
        <strain evidence="13">ATCC 38327</strain>
    </source>
</reference>
<keyword evidence="13" id="KW-1185">Reference proteome</keyword>
<keyword evidence="7" id="KW-0234">DNA repair</keyword>
<dbReference type="Gene3D" id="3.30.70.270">
    <property type="match status" value="2"/>
</dbReference>
<evidence type="ECO:0000256" key="2">
    <source>
        <dbReference type="ARBA" id="ARBA00022679"/>
    </source>
</evidence>
<evidence type="ECO:0000256" key="10">
    <source>
        <dbReference type="SAM" id="MobiDB-lite"/>
    </source>
</evidence>
<dbReference type="SUPFAM" id="SSF100879">
    <property type="entry name" value="Lesion bypass DNA polymerase (Y-family), little finger domain"/>
    <property type="match status" value="1"/>
</dbReference>
<dbReference type="GO" id="GO:0003887">
    <property type="term" value="F:DNA-directed DNA polymerase activity"/>
    <property type="evidence" value="ECO:0007669"/>
    <property type="project" value="TreeGrafter"/>
</dbReference>
<dbReference type="InterPro" id="IPR052230">
    <property type="entry name" value="DNA_polymerase_eta"/>
</dbReference>
<feature type="compositionally biased region" description="Basic and acidic residues" evidence="10">
    <location>
        <begin position="573"/>
        <end position="589"/>
    </location>
</feature>
<dbReference type="InterPro" id="IPR036775">
    <property type="entry name" value="DNA_pol_Y-fam_lit_finger_sf"/>
</dbReference>
<evidence type="ECO:0000256" key="7">
    <source>
        <dbReference type="ARBA" id="ARBA00023204"/>
    </source>
</evidence>
<dbReference type="Gene3D" id="3.30.1490.100">
    <property type="entry name" value="DNA polymerase, Y-family, little finger domain"/>
    <property type="match status" value="1"/>
</dbReference>
<evidence type="ECO:0000256" key="6">
    <source>
        <dbReference type="ARBA" id="ARBA00022833"/>
    </source>
</evidence>
<feature type="compositionally biased region" description="Basic residues" evidence="10">
    <location>
        <begin position="557"/>
        <end position="572"/>
    </location>
</feature>
<reference evidence="12 13" key="1">
    <citation type="submission" date="2009-11" db="EMBL/GenBank/DDBJ databases">
        <title>Annotation of Allomyces macrogynus ATCC 38327.</title>
        <authorList>
            <consortium name="The Broad Institute Genome Sequencing Platform"/>
            <person name="Russ C."/>
            <person name="Cuomo C."/>
            <person name="Burger G."/>
            <person name="Gray M.W."/>
            <person name="Holland P.W.H."/>
            <person name="King N."/>
            <person name="Lang F.B.F."/>
            <person name="Roger A.J."/>
            <person name="Ruiz-Trillo I."/>
            <person name="Young S.K."/>
            <person name="Zeng Q."/>
            <person name="Gargeya S."/>
            <person name="Fitzgerald M."/>
            <person name="Haas B."/>
            <person name="Abouelleil A."/>
            <person name="Alvarado L."/>
            <person name="Arachchi H.M."/>
            <person name="Berlin A."/>
            <person name="Chapman S.B."/>
            <person name="Gearin G."/>
            <person name="Goldberg J."/>
            <person name="Griggs A."/>
            <person name="Gujja S."/>
            <person name="Hansen M."/>
            <person name="Heiman D."/>
            <person name="Howarth C."/>
            <person name="Larimer J."/>
            <person name="Lui A."/>
            <person name="MacDonald P.J.P."/>
            <person name="McCowen C."/>
            <person name="Montmayeur A."/>
            <person name="Murphy C."/>
            <person name="Neiman D."/>
            <person name="Pearson M."/>
            <person name="Priest M."/>
            <person name="Roberts A."/>
            <person name="Saif S."/>
            <person name="Shea T."/>
            <person name="Sisk P."/>
            <person name="Stolte C."/>
            <person name="Sykes S."/>
            <person name="Wortman J."/>
            <person name="Nusbaum C."/>
            <person name="Birren B."/>
        </authorList>
    </citation>
    <scope>NUCLEOTIDE SEQUENCE [LARGE SCALE GENOMIC DNA]</scope>
    <source>
        <strain evidence="12 13">ATCC 38327</strain>
    </source>
</reference>
<feature type="compositionally biased region" description="Pro residues" evidence="10">
    <location>
        <begin position="499"/>
        <end position="508"/>
    </location>
</feature>
<dbReference type="InterPro" id="IPR043128">
    <property type="entry name" value="Rev_trsase/Diguanyl_cyclase"/>
</dbReference>
<protein>
    <recommendedName>
        <fullName evidence="9">DNA polymerase eta</fullName>
    </recommendedName>
</protein>
<evidence type="ECO:0000256" key="1">
    <source>
        <dbReference type="ARBA" id="ARBA00004123"/>
    </source>
</evidence>
<dbReference type="InterPro" id="IPR043502">
    <property type="entry name" value="DNA/RNA_pol_sf"/>
</dbReference>
<evidence type="ECO:0000256" key="5">
    <source>
        <dbReference type="ARBA" id="ARBA00022771"/>
    </source>
</evidence>
<dbReference type="GO" id="GO:0005634">
    <property type="term" value="C:nucleus"/>
    <property type="evidence" value="ECO:0007669"/>
    <property type="project" value="UniProtKB-SubCell"/>
</dbReference>
<dbReference type="Pfam" id="PF21704">
    <property type="entry name" value="POLH-Rev1_HhH"/>
    <property type="match status" value="1"/>
</dbReference>
<dbReference type="GO" id="GO:0009314">
    <property type="term" value="P:response to radiation"/>
    <property type="evidence" value="ECO:0007669"/>
    <property type="project" value="TreeGrafter"/>
</dbReference>
<dbReference type="SUPFAM" id="SSF56672">
    <property type="entry name" value="DNA/RNA polymerases"/>
    <property type="match status" value="1"/>
</dbReference>
<dbReference type="InterPro" id="IPR017961">
    <property type="entry name" value="DNA_pol_Y-fam_little_finger"/>
</dbReference>
<feature type="region of interest" description="Disordered" evidence="10">
    <location>
        <begin position="557"/>
        <end position="589"/>
    </location>
</feature>
<feature type="compositionally biased region" description="Low complexity" evidence="10">
    <location>
        <begin position="509"/>
        <end position="518"/>
    </location>
</feature>
<accession>A0A0L0S403</accession>
<dbReference type="InterPro" id="IPR001126">
    <property type="entry name" value="UmuC"/>
</dbReference>
<dbReference type="GO" id="GO:0005657">
    <property type="term" value="C:replication fork"/>
    <property type="evidence" value="ECO:0007669"/>
    <property type="project" value="UniProtKB-ARBA"/>
</dbReference>
<keyword evidence="4" id="KW-0227">DNA damage</keyword>
<sequence length="589" mass="64170">MDQPALDRAAILANSRSLRCIVHIDLDCFYCQVEQKRLGVPTTVPLAVQQWQGLIAVNYAARAAGIQRHMTVTDARQKCPDIRLVHVATYNDTHPEPTYHANPTPKSHKVSLEPYRRASTQIFQIIARFAKSFERASIDEAYLDLTEDVVQRIVADPPRMVDETTVDFDWNVGELGTVAEADRESKTWGDYMLSVAAGITRDVRRAIWDELGFTCSAGIAHNKTLAKLCSALHKPNKQTIMRQILVLDFLTDMPIAKIRSLGGKLGTQVETQLNVRTCGELRQFSLEDLQAQLDPALAHWLYNICRGICEQPVVTRSKTKSMMAAKSLRPPATSTQQLDQWLAILCGEVFTRVRDDFDVYQRWPRQLVLNIRPTNGDDRSRSCAFPPRAHLLDSPDALVAKASALLAQFTNAVPCAAISLQCHGFEDADTADALGKWMRQGNASAATVPDAPNAPFAASASATSAPPAPVPVPVPVPVSAPVPAPTSFFASHAARISTSPPPPPPTAPPLNSAPAVAPARPPPPPPTHAPPPPPAAAAAARGGAWALLEKDRHSARLAHHFGRKPNRSGRWRGRVDGRIRSARARAAET</sequence>
<evidence type="ECO:0000256" key="3">
    <source>
        <dbReference type="ARBA" id="ARBA00022723"/>
    </source>
</evidence>
<keyword evidence="3" id="KW-0479">Metal-binding</keyword>
<dbReference type="GO" id="GO:0070987">
    <property type="term" value="P:error-free translesion synthesis"/>
    <property type="evidence" value="ECO:0007669"/>
    <property type="project" value="UniProtKB-ARBA"/>
</dbReference>
<dbReference type="PANTHER" id="PTHR45873">
    <property type="entry name" value="DNA POLYMERASE ETA"/>
    <property type="match status" value="1"/>
</dbReference>
<dbReference type="OrthoDB" id="5723at2759"/>
<keyword evidence="2" id="KW-0808">Transferase</keyword>
<comment type="subcellular location">
    <subcellularLocation>
        <location evidence="1">Nucleus</location>
    </subcellularLocation>
</comment>
<dbReference type="GO" id="GO:0006281">
    <property type="term" value="P:DNA repair"/>
    <property type="evidence" value="ECO:0007669"/>
    <property type="project" value="UniProtKB-KW"/>
</dbReference>
<keyword evidence="6" id="KW-0862">Zinc</keyword>
<dbReference type="FunFam" id="3.40.1170.60:FF:000008">
    <property type="entry name" value="DNA polymerase eta subunit"/>
    <property type="match status" value="1"/>
</dbReference>
<dbReference type="EMBL" id="GG745331">
    <property type="protein sequence ID" value="KNE57282.1"/>
    <property type="molecule type" value="Genomic_DNA"/>
</dbReference>
<dbReference type="STRING" id="578462.A0A0L0S403"/>
<dbReference type="PANTHER" id="PTHR45873:SF1">
    <property type="entry name" value="DNA POLYMERASE ETA"/>
    <property type="match status" value="1"/>
</dbReference>
<feature type="compositionally biased region" description="Pro residues" evidence="10">
    <location>
        <begin position="519"/>
        <end position="535"/>
    </location>
</feature>
<dbReference type="eggNOG" id="KOG2095">
    <property type="taxonomic scope" value="Eukaryota"/>
</dbReference>
<feature type="region of interest" description="Disordered" evidence="10">
    <location>
        <begin position="494"/>
        <end position="543"/>
    </location>
</feature>